<dbReference type="GO" id="GO:0000785">
    <property type="term" value="C:chromatin"/>
    <property type="evidence" value="ECO:0007669"/>
    <property type="project" value="UniProtKB-ARBA"/>
</dbReference>
<name>A0A8T0NCS9_PANVG</name>
<dbReference type="Proteomes" id="UP000823388">
    <property type="component" value="Chromosome 9K"/>
</dbReference>
<accession>A0A8T0NCS9</accession>
<evidence type="ECO:0000256" key="3">
    <source>
        <dbReference type="ARBA" id="ARBA00022771"/>
    </source>
</evidence>
<gene>
    <name evidence="10" type="ORF">PVAP13_9KG123900</name>
</gene>
<protein>
    <recommendedName>
        <fullName evidence="12">DDT domain-containing protein PTM</fullName>
    </recommendedName>
</protein>
<dbReference type="InterPro" id="IPR013083">
    <property type="entry name" value="Znf_RING/FYVE/PHD"/>
</dbReference>
<evidence type="ECO:0000256" key="5">
    <source>
        <dbReference type="ARBA" id="ARBA00023242"/>
    </source>
</evidence>
<dbReference type="InterPro" id="IPR019787">
    <property type="entry name" value="Znf_PHD-finger"/>
</dbReference>
<comment type="subcellular location">
    <subcellularLocation>
        <location evidence="1">Nucleus</location>
    </subcellularLocation>
</comment>
<proteinExistence type="predicted"/>
<dbReference type="PROSITE" id="PS50016">
    <property type="entry name" value="ZF_PHD_2"/>
    <property type="match status" value="1"/>
</dbReference>
<evidence type="ECO:0000256" key="2">
    <source>
        <dbReference type="ARBA" id="ARBA00022723"/>
    </source>
</evidence>
<dbReference type="PROSITE" id="PS01359">
    <property type="entry name" value="ZF_PHD_1"/>
    <property type="match status" value="1"/>
</dbReference>
<evidence type="ECO:0000256" key="4">
    <source>
        <dbReference type="ARBA" id="ARBA00022833"/>
    </source>
</evidence>
<dbReference type="InterPro" id="IPR001965">
    <property type="entry name" value="Znf_PHD"/>
</dbReference>
<dbReference type="GO" id="GO:0005634">
    <property type="term" value="C:nucleus"/>
    <property type="evidence" value="ECO:0007669"/>
    <property type="project" value="UniProtKB-SubCell"/>
</dbReference>
<evidence type="ECO:0000259" key="9">
    <source>
        <dbReference type="PROSITE" id="PS50827"/>
    </source>
</evidence>
<comment type="caution">
    <text evidence="10">The sequence shown here is derived from an EMBL/GenBank/DDBJ whole genome shotgun (WGS) entry which is preliminary data.</text>
</comment>
<evidence type="ECO:0008006" key="12">
    <source>
        <dbReference type="Google" id="ProtNLM"/>
    </source>
</evidence>
<dbReference type="InterPro" id="IPR018501">
    <property type="entry name" value="DDT_dom"/>
</dbReference>
<evidence type="ECO:0000256" key="6">
    <source>
        <dbReference type="PROSITE-ProRule" id="PRU00146"/>
    </source>
</evidence>
<evidence type="ECO:0000256" key="7">
    <source>
        <dbReference type="SAM" id="MobiDB-lite"/>
    </source>
</evidence>
<dbReference type="InterPro" id="IPR047365">
    <property type="entry name" value="Tudor_AtPTM-like"/>
</dbReference>
<evidence type="ECO:0000313" key="11">
    <source>
        <dbReference type="Proteomes" id="UP000823388"/>
    </source>
</evidence>
<feature type="region of interest" description="Disordered" evidence="7">
    <location>
        <begin position="153"/>
        <end position="223"/>
    </location>
</feature>
<dbReference type="InterPro" id="IPR011011">
    <property type="entry name" value="Znf_FYVE_PHD"/>
</dbReference>
<dbReference type="GO" id="GO:0008270">
    <property type="term" value="F:zinc ion binding"/>
    <property type="evidence" value="ECO:0007669"/>
    <property type="project" value="UniProtKB-KW"/>
</dbReference>
<dbReference type="PANTHER" id="PTHR46508">
    <property type="entry name" value="PHD FINGER FAMILY PROTEIN"/>
    <property type="match status" value="1"/>
</dbReference>
<evidence type="ECO:0000256" key="1">
    <source>
        <dbReference type="ARBA" id="ARBA00004123"/>
    </source>
</evidence>
<dbReference type="Pfam" id="PF15612">
    <property type="entry name" value="WHIM1"/>
    <property type="match status" value="1"/>
</dbReference>
<dbReference type="PROSITE" id="PS50827">
    <property type="entry name" value="DDT"/>
    <property type="match status" value="1"/>
</dbReference>
<feature type="domain" description="DDT" evidence="9">
    <location>
        <begin position="231"/>
        <end position="291"/>
    </location>
</feature>
<dbReference type="InterPro" id="IPR019786">
    <property type="entry name" value="Zinc_finger_PHD-type_CS"/>
</dbReference>
<dbReference type="Pfam" id="PF02791">
    <property type="entry name" value="DDT"/>
    <property type="match status" value="1"/>
</dbReference>
<dbReference type="Pfam" id="PF00628">
    <property type="entry name" value="PHD"/>
    <property type="match status" value="1"/>
</dbReference>
<dbReference type="Pfam" id="PF21743">
    <property type="entry name" value="PTM_DIR17_Tudor"/>
    <property type="match status" value="1"/>
</dbReference>
<keyword evidence="4" id="KW-0862">Zinc</keyword>
<feature type="domain" description="PHD-type" evidence="8">
    <location>
        <begin position="442"/>
        <end position="489"/>
    </location>
</feature>
<dbReference type="SMART" id="SM00249">
    <property type="entry name" value="PHD"/>
    <property type="match status" value="3"/>
</dbReference>
<dbReference type="InterPro" id="IPR028942">
    <property type="entry name" value="WHIM1_dom"/>
</dbReference>
<dbReference type="Gene3D" id="3.30.40.10">
    <property type="entry name" value="Zinc/RING finger domain, C3HC4 (zinc finger)"/>
    <property type="match status" value="2"/>
</dbReference>
<evidence type="ECO:0000259" key="8">
    <source>
        <dbReference type="PROSITE" id="PS50016"/>
    </source>
</evidence>
<reference evidence="10" key="1">
    <citation type="submission" date="2020-05" db="EMBL/GenBank/DDBJ databases">
        <title>WGS assembly of Panicum virgatum.</title>
        <authorList>
            <person name="Lovell J.T."/>
            <person name="Jenkins J."/>
            <person name="Shu S."/>
            <person name="Juenger T.E."/>
            <person name="Schmutz J."/>
        </authorList>
    </citation>
    <scope>NUCLEOTIDE SEQUENCE</scope>
    <source>
        <strain evidence="10">AP13</strain>
    </source>
</reference>
<dbReference type="EMBL" id="CM029053">
    <property type="protein sequence ID" value="KAG2547791.1"/>
    <property type="molecule type" value="Genomic_DNA"/>
</dbReference>
<evidence type="ECO:0000313" key="10">
    <source>
        <dbReference type="EMBL" id="KAG2547791.1"/>
    </source>
</evidence>
<keyword evidence="11" id="KW-1185">Reference proteome</keyword>
<sequence length="1373" mass="151611">MEVDEAAVLGRAAPVGSGANVGTVPVPGEVRDPAHVVPEENMEVDEGGIAEQGRTTTTAVASAGGLQVDEVVGERLVGRYIGRSAPGHGRIILIGKVASYDSTTGVYGVVFEDGQVEDLGLAKLQEFLVSECNGTLDMEASCRKRKLDLPVPSGSALDVREPASTRQRVDGCAMPTMPDAPQQSASGSDTSDDIECSSNSSDFSEEEPSEPCPPVQIVELPPSSGDIDVPEESISYLFAVYSFLRSFSVQLFLSPFGLDDFVAAINCTVQNNLLDAVHFSLLRALRRHLESKSTKLASNCFRYLDWTLIDTLTWPVFLLEYLYVMGCIKNLGVQSFARSLLATEYYKLPVAVKLRVLQILCDHVIDSEELKTELEVREGYNEGMENETDRSVFLGPGSSAVSARATQASAYKRIGDLQSLGRAPNVNNLKAVIENASQDGNHNACRICGMNGTLLHCDGCPWAYHSRCIGQNKSYLPQGAWFCHECVVNNLTPTSARIERCARGAQIFGIDMCGRIFLGSCNYLLIKSCRIQMSSNAESYARYYNHHDVVKVLEVLALSDAYMDICRQIKEYMSGDNKAAKLSSFKPQAYMNLYNQGNIAACAAANLAVITADQGKVSSSQLTTNSRKKIAADNALQVKVFSSATAQFVWPSTEKKLMEVPRDRCDWCLACRSSAIGNKKACFLNMAAANATKSSARILSAMHVIRNSDSHFASIVAYLANMGESLCGLLVGSLQDMQQKQRWHQQLREASNCRTVIPLLLELESNIRGVAFSESWLKPTDDWHVVSPDAAAGERHHRKHSLASESGITIDADNSGTWWIGRNISKRILQRWALQRSSIRKAGRQGGKKRIAGLSYHEGSNFPRRSLQFAWRACVGLSQNSSQLALQVRCLDAHIRWKELIPPDQIPSDGASSNCVFSAFKNAVVYDKKIIDNKIRYAVTFTNQKSLPVHVTKNILEAEGNHNENSKLWFSENNVPLYMLREFELKAGISSLPSPDISDSNYFTNFFTTRVKAYTGDVFSYLFHKGDVYTCTSCKKDVLFRDVVKCSLCQGNCHKECTTGSVSGKGGSATSNLVCKLCLQKRNLRLASYHTNASYIWPQQMINGQQPVNASKIIFKVGYSHSAEPALKVGAQPISKVTQPFAKVNNQPIVNVKGQPPVKLATLPITNVEAQNIVTCVQAEPKSKKSKSEKTKKLKNIQGTTYFGLVWKKNKYDKYDGIDFRANDVILRSKDGTSSSTKPTCCLCNKAYSPDFLYVRCQKCRNWFHGDALQLEEEKIKELIAYQCCRCRRRTIPPCPHSADYIKPYPEFIEQTVAASSQSTTLEDQDPLLSSYGIIERIGEETWDADLSSIMASCPPGSNQKLSIRRTRVKNCE</sequence>
<dbReference type="SUPFAM" id="SSF57903">
    <property type="entry name" value="FYVE/PHD zinc finger"/>
    <property type="match status" value="2"/>
</dbReference>
<dbReference type="Pfam" id="PF24294">
    <property type="entry name" value="Chromo_PTM"/>
    <property type="match status" value="1"/>
</dbReference>
<keyword evidence="5" id="KW-0539">Nucleus</keyword>
<dbReference type="InterPro" id="IPR056618">
    <property type="entry name" value="Chromo_PTM"/>
</dbReference>
<feature type="compositionally biased region" description="Basic and acidic residues" evidence="7">
    <location>
        <begin position="158"/>
        <end position="169"/>
    </location>
</feature>
<organism evidence="10 11">
    <name type="scientific">Panicum virgatum</name>
    <name type="common">Blackwell switchgrass</name>
    <dbReference type="NCBI Taxonomy" id="38727"/>
    <lineage>
        <taxon>Eukaryota</taxon>
        <taxon>Viridiplantae</taxon>
        <taxon>Streptophyta</taxon>
        <taxon>Embryophyta</taxon>
        <taxon>Tracheophyta</taxon>
        <taxon>Spermatophyta</taxon>
        <taxon>Magnoliopsida</taxon>
        <taxon>Liliopsida</taxon>
        <taxon>Poales</taxon>
        <taxon>Poaceae</taxon>
        <taxon>PACMAD clade</taxon>
        <taxon>Panicoideae</taxon>
        <taxon>Panicodae</taxon>
        <taxon>Paniceae</taxon>
        <taxon>Panicinae</taxon>
        <taxon>Panicum</taxon>
        <taxon>Panicum sect. Hiantes</taxon>
    </lineage>
</organism>
<keyword evidence="3 6" id="KW-0863">Zinc-finger</keyword>
<dbReference type="PANTHER" id="PTHR46508:SF1">
    <property type="entry name" value="PHD FINGER FAMILY PROTEIN"/>
    <property type="match status" value="1"/>
</dbReference>
<dbReference type="SMART" id="SM00571">
    <property type="entry name" value="DDT"/>
    <property type="match status" value="1"/>
</dbReference>
<keyword evidence="2" id="KW-0479">Metal-binding</keyword>